<gene>
    <name evidence="1" type="ORF">EYF80_049076</name>
</gene>
<evidence type="ECO:0000313" key="2">
    <source>
        <dbReference type="Proteomes" id="UP000314294"/>
    </source>
</evidence>
<dbReference type="EMBL" id="SRLO01001162">
    <property type="protein sequence ID" value="TNN40761.1"/>
    <property type="molecule type" value="Genomic_DNA"/>
</dbReference>
<reference evidence="1 2" key="1">
    <citation type="submission" date="2019-03" db="EMBL/GenBank/DDBJ databases">
        <title>First draft genome of Liparis tanakae, snailfish: a comprehensive survey of snailfish specific genes.</title>
        <authorList>
            <person name="Kim W."/>
            <person name="Song I."/>
            <person name="Jeong J.-H."/>
            <person name="Kim D."/>
            <person name="Kim S."/>
            <person name="Ryu S."/>
            <person name="Song J.Y."/>
            <person name="Lee S.K."/>
        </authorList>
    </citation>
    <scope>NUCLEOTIDE SEQUENCE [LARGE SCALE GENOMIC DNA]</scope>
    <source>
        <tissue evidence="1">Muscle</tissue>
    </source>
</reference>
<sequence length="72" mass="8196">MVSMARDVAKVMEEVKEEVGDFNVFRSRRSYLIPLNVAMVLQPSDLNRSSPQRGGWRCGLCGFDPPGNRRRI</sequence>
<dbReference type="Proteomes" id="UP000314294">
    <property type="component" value="Unassembled WGS sequence"/>
</dbReference>
<comment type="caution">
    <text evidence="1">The sequence shown here is derived from an EMBL/GenBank/DDBJ whole genome shotgun (WGS) entry which is preliminary data.</text>
</comment>
<dbReference type="AlphaFoldDB" id="A0A4Z2FII9"/>
<organism evidence="1 2">
    <name type="scientific">Liparis tanakae</name>
    <name type="common">Tanaka's snailfish</name>
    <dbReference type="NCBI Taxonomy" id="230148"/>
    <lineage>
        <taxon>Eukaryota</taxon>
        <taxon>Metazoa</taxon>
        <taxon>Chordata</taxon>
        <taxon>Craniata</taxon>
        <taxon>Vertebrata</taxon>
        <taxon>Euteleostomi</taxon>
        <taxon>Actinopterygii</taxon>
        <taxon>Neopterygii</taxon>
        <taxon>Teleostei</taxon>
        <taxon>Neoteleostei</taxon>
        <taxon>Acanthomorphata</taxon>
        <taxon>Eupercaria</taxon>
        <taxon>Perciformes</taxon>
        <taxon>Cottioidei</taxon>
        <taxon>Cottales</taxon>
        <taxon>Liparidae</taxon>
        <taxon>Liparis</taxon>
    </lineage>
</organism>
<name>A0A4Z2FII9_9TELE</name>
<evidence type="ECO:0000313" key="1">
    <source>
        <dbReference type="EMBL" id="TNN40761.1"/>
    </source>
</evidence>
<accession>A0A4Z2FII9</accession>
<keyword evidence="2" id="KW-1185">Reference proteome</keyword>
<proteinExistence type="predicted"/>
<protein>
    <submittedName>
        <fullName evidence="1">Uncharacterized protein</fullName>
    </submittedName>
</protein>